<organism evidence="2 3">
    <name type="scientific">Granulicella mallensis</name>
    <dbReference type="NCBI Taxonomy" id="940614"/>
    <lineage>
        <taxon>Bacteria</taxon>
        <taxon>Pseudomonadati</taxon>
        <taxon>Acidobacteriota</taxon>
        <taxon>Terriglobia</taxon>
        <taxon>Terriglobales</taxon>
        <taxon>Acidobacteriaceae</taxon>
        <taxon>Granulicella</taxon>
    </lineage>
</organism>
<dbReference type="EMBL" id="JACHIO010000001">
    <property type="protein sequence ID" value="MBB5061883.1"/>
    <property type="molecule type" value="Genomic_DNA"/>
</dbReference>
<dbReference type="SUPFAM" id="SSF51905">
    <property type="entry name" value="FAD/NAD(P)-binding domain"/>
    <property type="match status" value="1"/>
</dbReference>
<dbReference type="InterPro" id="IPR036188">
    <property type="entry name" value="FAD/NAD-bd_sf"/>
</dbReference>
<dbReference type="InterPro" id="IPR050464">
    <property type="entry name" value="Zeta_carotene_desat/Oxidored"/>
</dbReference>
<dbReference type="RefSeq" id="WP_184252414.1">
    <property type="nucleotide sequence ID" value="NZ_JACHIO010000001.1"/>
</dbReference>
<protein>
    <submittedName>
        <fullName evidence="2">Protoporphyrinogen oxidase</fullName>
    </submittedName>
</protein>
<dbReference type="Proteomes" id="UP000584867">
    <property type="component" value="Unassembled WGS sequence"/>
</dbReference>
<dbReference type="GO" id="GO:0016491">
    <property type="term" value="F:oxidoreductase activity"/>
    <property type="evidence" value="ECO:0007669"/>
    <property type="project" value="InterPro"/>
</dbReference>
<dbReference type="PANTHER" id="PTHR42923:SF46">
    <property type="entry name" value="AMINE OXIDASE"/>
    <property type="match status" value="1"/>
</dbReference>
<dbReference type="PANTHER" id="PTHR42923">
    <property type="entry name" value="PROTOPORPHYRINOGEN OXIDASE"/>
    <property type="match status" value="1"/>
</dbReference>
<dbReference type="NCBIfam" id="NF005560">
    <property type="entry name" value="PRK07233.1"/>
    <property type="match status" value="1"/>
</dbReference>
<gene>
    <name evidence="2" type="ORF">HDF15_000208</name>
</gene>
<sequence length="480" mass="52684">MSHSETRASHIVIVGSGFTGMVCALDLLKAGYRVTLLEAGLEPGGLTCGQNFGDFTWDRFYHCILTSDAALLSLLDELGLSNKLRWTATEVGFFSHGKLYKLTSPLDLLHFPLLSLLDKLRLGLGTLYISHLSNGKVLEDIPLGPWTQRIFGKKVYTEMWEPLFRCKLGEMRHSASAAFLWGTIRRLYSTRENGPQKQEKLGYVAGGYTTVFKKLYDSITARGGEIMTSTPVTSVASLPSGSGQSGRVRITSGNKQSDCDGVIITAPNRAILGFLQTDDVTYTENLSRVQYLGLICVVLILRKPLSEFYVTNITEESPFTGVIEMTNLISTMDETAGHHLVYLPRYTQFDDPLFSADEDSVWATFEPALKRMHPGLEDADISRRFVFRERSVQPVPTLGYSRIAPPAATPLAGVYVANTAQIINNTLNNNAMTEIAHASARRLMQDIPPTLAATASSSQADSVLVPRSEQQIAFAGGGRS</sequence>
<evidence type="ECO:0000313" key="3">
    <source>
        <dbReference type="Proteomes" id="UP000584867"/>
    </source>
</evidence>
<name>A0A7W7ZL55_9BACT</name>
<feature type="domain" description="Amine oxidase" evidence="1">
    <location>
        <begin position="18"/>
        <end position="419"/>
    </location>
</feature>
<dbReference type="AlphaFoldDB" id="A0A7W7ZL55"/>
<evidence type="ECO:0000313" key="2">
    <source>
        <dbReference type="EMBL" id="MBB5061883.1"/>
    </source>
</evidence>
<evidence type="ECO:0000259" key="1">
    <source>
        <dbReference type="Pfam" id="PF01593"/>
    </source>
</evidence>
<accession>A0A7W7ZL55</accession>
<comment type="caution">
    <text evidence="2">The sequence shown here is derived from an EMBL/GenBank/DDBJ whole genome shotgun (WGS) entry which is preliminary data.</text>
</comment>
<reference evidence="2 3" key="1">
    <citation type="submission" date="2020-08" db="EMBL/GenBank/DDBJ databases">
        <title>Genomic Encyclopedia of Type Strains, Phase IV (KMG-V): Genome sequencing to study the core and pangenomes of soil and plant-associated prokaryotes.</title>
        <authorList>
            <person name="Whitman W."/>
        </authorList>
    </citation>
    <scope>NUCLEOTIDE SEQUENCE [LARGE SCALE GENOMIC DNA]</scope>
    <source>
        <strain evidence="2 3">X5P3</strain>
    </source>
</reference>
<dbReference type="Pfam" id="PF01593">
    <property type="entry name" value="Amino_oxidase"/>
    <property type="match status" value="1"/>
</dbReference>
<proteinExistence type="predicted"/>
<dbReference type="InterPro" id="IPR002937">
    <property type="entry name" value="Amino_oxidase"/>
</dbReference>
<dbReference type="Gene3D" id="3.50.50.60">
    <property type="entry name" value="FAD/NAD(P)-binding domain"/>
    <property type="match status" value="1"/>
</dbReference>